<keyword evidence="2 7" id="KW-0853">WD repeat</keyword>
<dbReference type="InterPro" id="IPR036322">
    <property type="entry name" value="WD40_repeat_dom_sf"/>
</dbReference>
<dbReference type="InterPro" id="IPR001680">
    <property type="entry name" value="WD40_rpt"/>
</dbReference>
<dbReference type="PROSITE" id="PS51755">
    <property type="entry name" value="OMPR_PHOB"/>
    <property type="match status" value="1"/>
</dbReference>
<dbReference type="SMART" id="SM00320">
    <property type="entry name" value="WD40"/>
    <property type="match status" value="4"/>
</dbReference>
<dbReference type="PROSITE" id="PS00678">
    <property type="entry name" value="WD_REPEATS_1"/>
    <property type="match status" value="1"/>
</dbReference>
<dbReference type="Pfam" id="PF20703">
    <property type="entry name" value="nSTAND1"/>
    <property type="match status" value="1"/>
</dbReference>
<name>A0A7K3W091_9ACTN</name>
<dbReference type="PROSITE" id="PS50294">
    <property type="entry name" value="WD_REPEATS_REGION"/>
    <property type="match status" value="1"/>
</dbReference>
<dbReference type="InterPro" id="IPR011990">
    <property type="entry name" value="TPR-like_helical_dom_sf"/>
</dbReference>
<dbReference type="InterPro" id="IPR027417">
    <property type="entry name" value="P-loop_NTPase"/>
</dbReference>
<gene>
    <name evidence="11" type="ORF">GCU56_09100</name>
</gene>
<dbReference type="SUPFAM" id="SSF48452">
    <property type="entry name" value="TPR-like"/>
    <property type="match status" value="1"/>
</dbReference>
<proteinExistence type="inferred from homology"/>
<keyword evidence="3" id="KW-0677">Repeat</keyword>
<dbReference type="SUPFAM" id="SSF46894">
    <property type="entry name" value="C-terminal effector domain of the bipartite response regulators"/>
    <property type="match status" value="1"/>
</dbReference>
<accession>A0A7K3W091</accession>
<evidence type="ECO:0000256" key="3">
    <source>
        <dbReference type="ARBA" id="ARBA00022737"/>
    </source>
</evidence>
<dbReference type="PROSITE" id="PS50082">
    <property type="entry name" value="WD_REPEATS_2"/>
    <property type="match status" value="2"/>
</dbReference>
<feature type="region of interest" description="Disordered" evidence="9">
    <location>
        <begin position="1215"/>
        <end position="1234"/>
    </location>
</feature>
<dbReference type="InterPro" id="IPR015943">
    <property type="entry name" value="WD40/YVTN_repeat-like_dom_sf"/>
</dbReference>
<dbReference type="InterPro" id="IPR019775">
    <property type="entry name" value="WD40_repeat_CS"/>
</dbReference>
<keyword evidence="4" id="KW-0805">Transcription regulation</keyword>
<dbReference type="Pfam" id="PF03704">
    <property type="entry name" value="BTAD"/>
    <property type="match status" value="1"/>
</dbReference>
<feature type="DNA-binding region" description="OmpR/PhoB-type" evidence="8">
    <location>
        <begin position="1"/>
        <end position="98"/>
    </location>
</feature>
<keyword evidence="12" id="KW-1185">Reference proteome</keyword>
<dbReference type="GO" id="GO:0005829">
    <property type="term" value="C:cytosol"/>
    <property type="evidence" value="ECO:0007669"/>
    <property type="project" value="UniProtKB-ARBA"/>
</dbReference>
<evidence type="ECO:0000256" key="1">
    <source>
        <dbReference type="ARBA" id="ARBA00005820"/>
    </source>
</evidence>
<evidence type="ECO:0000256" key="5">
    <source>
        <dbReference type="ARBA" id="ARBA00023125"/>
    </source>
</evidence>
<dbReference type="SMART" id="SM00862">
    <property type="entry name" value="Trans_reg_C"/>
    <property type="match status" value="1"/>
</dbReference>
<dbReference type="SUPFAM" id="SSF50998">
    <property type="entry name" value="Quinoprotein alcohol dehydrogenase-like"/>
    <property type="match status" value="1"/>
</dbReference>
<evidence type="ECO:0000313" key="11">
    <source>
        <dbReference type="EMBL" id="NEK58028.1"/>
    </source>
</evidence>
<dbReference type="InterPro" id="IPR011047">
    <property type="entry name" value="Quinoprotein_ADH-like_sf"/>
</dbReference>
<dbReference type="RefSeq" id="WP_163481380.1">
    <property type="nucleotide sequence ID" value="NZ_JAAGWF010000009.1"/>
</dbReference>
<evidence type="ECO:0000256" key="2">
    <source>
        <dbReference type="ARBA" id="ARBA00022574"/>
    </source>
</evidence>
<evidence type="ECO:0000256" key="6">
    <source>
        <dbReference type="ARBA" id="ARBA00023163"/>
    </source>
</evidence>
<dbReference type="GO" id="GO:0006355">
    <property type="term" value="P:regulation of DNA-templated transcription"/>
    <property type="evidence" value="ECO:0007669"/>
    <property type="project" value="InterPro"/>
</dbReference>
<dbReference type="GO" id="GO:0003677">
    <property type="term" value="F:DNA binding"/>
    <property type="evidence" value="ECO:0007669"/>
    <property type="project" value="UniProtKB-UniRule"/>
</dbReference>
<evidence type="ECO:0000256" key="4">
    <source>
        <dbReference type="ARBA" id="ARBA00023015"/>
    </source>
</evidence>
<evidence type="ECO:0000256" key="7">
    <source>
        <dbReference type="PROSITE-ProRule" id="PRU00221"/>
    </source>
</evidence>
<comment type="caution">
    <text evidence="11">The sequence shown here is derived from an EMBL/GenBank/DDBJ whole genome shotgun (WGS) entry which is preliminary data.</text>
</comment>
<dbReference type="InterPro" id="IPR049052">
    <property type="entry name" value="nSTAND1"/>
</dbReference>
<dbReference type="GO" id="GO:0000160">
    <property type="term" value="P:phosphorelay signal transduction system"/>
    <property type="evidence" value="ECO:0007669"/>
    <property type="project" value="InterPro"/>
</dbReference>
<evidence type="ECO:0000256" key="9">
    <source>
        <dbReference type="SAM" id="MobiDB-lite"/>
    </source>
</evidence>
<dbReference type="Pfam" id="PF00400">
    <property type="entry name" value="WD40"/>
    <property type="match status" value="1"/>
</dbReference>
<evidence type="ECO:0000313" key="12">
    <source>
        <dbReference type="Proteomes" id="UP000470246"/>
    </source>
</evidence>
<sequence length="1485" mass="154573">MRIAVIGPLEVRGDDGAPVAVPGAKERLLLAVLAAGAPGVVPTDRIVDVLWSGSPPQTARKTLQAHLVHLRSALEPDRPKGSPGRYVARRGPGYALTADRADVDALQIGDLAARGRAQLASGNAQAAVAELTAALGLWRGEPYADWPDAPFAEVERRRLAEVRTGALSGLLEARLAGGQHADVLPDLERLVTEEPLQECWWRLLMLALYRAGRQSDALAAGRRVRALLADELGTAPGPALREVEAAILAQDPALEVSGPPAGRGPPAGGPRDGSICPYKGLAPYQAADARLFRGRRRLVAGLVAKAVDAPLLVVTGTSGAGKSSLVRAGLVPALTGGALPGSAGWRPVVRTPGRRPVDGLALTADDGPVLLVVDQAEELWAPGVDPVERDAFLDAVLGLLDDGIVVRCVVVLRGDHVGRLAEHAAFAARVDGRVLLVPALTEVELREIVAEPAAAVGLGVEADLVDAVVADVLGRAAALPLLSTALVGTWERRRAGTLTLAGYLAAGGVAGALTRTAEAAYAQLDRPGQQLARRLLVRLADVDAGGGLVRRPLLLSELDPADAARREVVEVFVARRLLVVDGDHLEVAHEALLTGWPRLARWLEDDAAGRAVRRHLAPAAREWDAGGRPDDELYRGARLAAALDWAARPDADPAPVEQRFLEASRAHADAELAAAHRRADAEAAARRRTRLLARALAAMLAAVLVVVVLAVRSERDAEAGQAEAARAARVADANRLATSSAGRGPLDLALLLAAQAVRLAETPDTRDRLLTALVEHRRVDRVLPTPFGVRDAVLMGSATLLLLGSDWTAWSSGEAGVEEVRSGGPWWGTTAVAGSPTEEVVAGVGWDESKSWLRLLTADGDDRVLLDTAALGGTPYGVSFTADGRRIRVLVLRSGREAPDGQLRWDVVEVDRDGGPVTDLRIGGLVREDAGALPVDFAPDGSTLVTWAEGDAGGAGDATLTDLAAARQVPLQVPDRPADSLGFRALPTGAAQLWSDGGVTLYGSDGGVRQELDAHRPPVTDVVQSPDGSWGVTVGGDPGVLLWDVDATTGQWSQREALSGHAEAVTTAVVTPDGDRLFTLAPDDTVVSWDVGPDGGLGSAYPEVPGWWVAGRPEIVHPGRLAVAPVRRASVAGGGTVLDPPADTRDVGAAFLDPGTGRVLEVVPLGALPAVPDDFSSAARPAVAVSPPVSVAVSPDRRRVAVTSGLATTVIDTQTREPGDPIRLPSTGEVDGEGRPLPAAVVSCAEWTPDGSRLVLCSRAGGTFEDVSGLAVVDATTGRVESRPTSGSDARVSAVSPDHRYLALGSNSRPMVRVLDGSTLALLGVVPLRADDEIEDLAFGPDGRRIAVVGSTGVVQVVDAGRLEPVGEPVRIGVPLLQADWLPDGRTVAASAADGSVALVDAESGLRRGPPLPVSGEPGGSPVHLLVAGDELIASGGAGPGRRLPLDPRDWLAAACAVTGRDLTRAEWERFLPSRDWRPTCTDLG</sequence>
<dbReference type="EMBL" id="JAAGWF010000009">
    <property type="protein sequence ID" value="NEK58028.1"/>
    <property type="molecule type" value="Genomic_DNA"/>
</dbReference>
<dbReference type="Gene3D" id="1.10.10.10">
    <property type="entry name" value="Winged helix-like DNA-binding domain superfamily/Winged helix DNA-binding domain"/>
    <property type="match status" value="1"/>
</dbReference>
<keyword evidence="6" id="KW-0804">Transcription</keyword>
<dbReference type="InterPro" id="IPR005158">
    <property type="entry name" value="BTAD"/>
</dbReference>
<feature type="domain" description="OmpR/PhoB-type" evidence="10">
    <location>
        <begin position="1"/>
        <end position="98"/>
    </location>
</feature>
<feature type="repeat" description="WD" evidence="7">
    <location>
        <begin position="1058"/>
        <end position="1091"/>
    </location>
</feature>
<dbReference type="InterPro" id="IPR016032">
    <property type="entry name" value="Sig_transdc_resp-reg_C-effctor"/>
</dbReference>
<dbReference type="InterPro" id="IPR051677">
    <property type="entry name" value="AfsR-DnrI-RedD_regulator"/>
</dbReference>
<evidence type="ECO:0000259" key="10">
    <source>
        <dbReference type="PROSITE" id="PS51755"/>
    </source>
</evidence>
<dbReference type="PANTHER" id="PTHR35807">
    <property type="entry name" value="TRANSCRIPTIONAL REGULATOR REDD-RELATED"/>
    <property type="match status" value="1"/>
</dbReference>
<dbReference type="SUPFAM" id="SSF50978">
    <property type="entry name" value="WD40 repeat-like"/>
    <property type="match status" value="1"/>
</dbReference>
<dbReference type="InterPro" id="IPR001867">
    <property type="entry name" value="OmpR/PhoB-type_DNA-bd"/>
</dbReference>
<keyword evidence="5 8" id="KW-0238">DNA-binding</keyword>
<dbReference type="Proteomes" id="UP000470246">
    <property type="component" value="Unassembled WGS sequence"/>
</dbReference>
<dbReference type="InterPro" id="IPR036388">
    <property type="entry name" value="WH-like_DNA-bd_sf"/>
</dbReference>
<evidence type="ECO:0000256" key="8">
    <source>
        <dbReference type="PROSITE-ProRule" id="PRU01091"/>
    </source>
</evidence>
<dbReference type="SUPFAM" id="SSF52540">
    <property type="entry name" value="P-loop containing nucleoside triphosphate hydrolases"/>
    <property type="match status" value="1"/>
</dbReference>
<dbReference type="PANTHER" id="PTHR35807:SF1">
    <property type="entry name" value="TRANSCRIPTIONAL REGULATOR REDD"/>
    <property type="match status" value="1"/>
</dbReference>
<dbReference type="Gene3D" id="1.25.40.10">
    <property type="entry name" value="Tetratricopeptide repeat domain"/>
    <property type="match status" value="1"/>
</dbReference>
<reference evidence="11 12" key="1">
    <citation type="submission" date="2020-02" db="EMBL/GenBank/DDBJ databases">
        <title>Geodermatophilus sabuli CPCC 205279 I12A-02694.</title>
        <authorList>
            <person name="Jiang Z."/>
        </authorList>
    </citation>
    <scope>NUCLEOTIDE SEQUENCE [LARGE SCALE GENOMIC DNA]</scope>
    <source>
        <strain evidence="11 12">I12A-02694</strain>
    </source>
</reference>
<dbReference type="CDD" id="cd15831">
    <property type="entry name" value="BTAD"/>
    <property type="match status" value="1"/>
</dbReference>
<protein>
    <recommendedName>
        <fullName evidence="10">OmpR/PhoB-type domain-containing protein</fullName>
    </recommendedName>
</protein>
<dbReference type="Gene3D" id="2.130.10.10">
    <property type="entry name" value="YVTN repeat-like/Quinoprotein amine dehydrogenase"/>
    <property type="match status" value="3"/>
</dbReference>
<dbReference type="SMART" id="SM01043">
    <property type="entry name" value="BTAD"/>
    <property type="match status" value="1"/>
</dbReference>
<dbReference type="Pfam" id="PF00486">
    <property type="entry name" value="Trans_reg_C"/>
    <property type="match status" value="1"/>
</dbReference>
<feature type="repeat" description="WD" evidence="7">
    <location>
        <begin position="1012"/>
        <end position="1046"/>
    </location>
</feature>
<comment type="similarity">
    <text evidence="1">Belongs to the AfsR/DnrI/RedD regulatory family.</text>
</comment>
<organism evidence="11 12">
    <name type="scientific">Geodermatophilus sabuli</name>
    <dbReference type="NCBI Taxonomy" id="1564158"/>
    <lineage>
        <taxon>Bacteria</taxon>
        <taxon>Bacillati</taxon>
        <taxon>Actinomycetota</taxon>
        <taxon>Actinomycetes</taxon>
        <taxon>Geodermatophilales</taxon>
        <taxon>Geodermatophilaceae</taxon>
        <taxon>Geodermatophilus</taxon>
    </lineage>
</organism>